<dbReference type="Proteomes" id="UP000057737">
    <property type="component" value="Unassembled WGS sequence"/>
</dbReference>
<keyword evidence="2" id="KW-1133">Transmembrane helix</keyword>
<dbReference type="PIRSF" id="PIRSF015000">
    <property type="entry name" value="UCP01500"/>
    <property type="match status" value="1"/>
</dbReference>
<feature type="transmembrane region" description="Helical" evidence="2">
    <location>
        <begin position="166"/>
        <end position="184"/>
    </location>
</feature>
<name>A0A109JCE4_9BRAD</name>
<accession>A0A109JCE4</accession>
<feature type="region of interest" description="Disordered" evidence="1">
    <location>
        <begin position="1"/>
        <end position="26"/>
    </location>
</feature>
<gene>
    <name evidence="3" type="ORF">AS156_21625</name>
</gene>
<evidence type="ECO:0000256" key="1">
    <source>
        <dbReference type="SAM" id="MobiDB-lite"/>
    </source>
</evidence>
<protein>
    <recommendedName>
        <fullName evidence="5">DUF2270 domain-containing protein</fullName>
    </recommendedName>
</protein>
<keyword evidence="4" id="KW-1185">Reference proteome</keyword>
<dbReference type="Pfam" id="PF10028">
    <property type="entry name" value="DUF2270"/>
    <property type="match status" value="1"/>
</dbReference>
<reference evidence="3 4" key="1">
    <citation type="submission" date="2015-11" db="EMBL/GenBank/DDBJ databases">
        <title>Draft Genome Sequence of the Strain BR 10303 (Bradyrhizobium sp.) isolated from nodules of Centrolobium paraense.</title>
        <authorList>
            <person name="Zelli J.E."/>
            <person name="Simoes-Araujo J.L."/>
            <person name="Barauna A.C."/>
            <person name="Silva K."/>
        </authorList>
    </citation>
    <scope>NUCLEOTIDE SEQUENCE [LARGE SCALE GENOMIC DNA]</scope>
    <source>
        <strain evidence="3 4">BR 10303</strain>
    </source>
</reference>
<keyword evidence="2" id="KW-0472">Membrane</keyword>
<organism evidence="3 4">
    <name type="scientific">Bradyrhizobium macuxiense</name>
    <dbReference type="NCBI Taxonomy" id="1755647"/>
    <lineage>
        <taxon>Bacteria</taxon>
        <taxon>Pseudomonadati</taxon>
        <taxon>Pseudomonadota</taxon>
        <taxon>Alphaproteobacteria</taxon>
        <taxon>Hyphomicrobiales</taxon>
        <taxon>Nitrobacteraceae</taxon>
        <taxon>Bradyrhizobium</taxon>
    </lineage>
</organism>
<evidence type="ECO:0000313" key="4">
    <source>
        <dbReference type="Proteomes" id="UP000057737"/>
    </source>
</evidence>
<dbReference type="AlphaFoldDB" id="A0A109JCE4"/>
<proteinExistence type="predicted"/>
<evidence type="ECO:0000313" key="3">
    <source>
        <dbReference type="EMBL" id="KWV46303.1"/>
    </source>
</evidence>
<evidence type="ECO:0000256" key="2">
    <source>
        <dbReference type="SAM" id="Phobius"/>
    </source>
</evidence>
<evidence type="ECO:0008006" key="5">
    <source>
        <dbReference type="Google" id="ProtNLM"/>
    </source>
</evidence>
<dbReference type="EMBL" id="LNCU01000117">
    <property type="protein sequence ID" value="KWV46303.1"/>
    <property type="molecule type" value="Genomic_DNA"/>
</dbReference>
<keyword evidence="2" id="KW-0812">Transmembrane</keyword>
<sequence length="245" mass="27529">MLHNRKPASPEAAMPSPQPREPEPAQAGRLEFTAAEIGALAHLYRGEVYRSTVWRTRLDSSTNWAVVTTGIALSATYSSAEASPLPMVLVGLLVTVFLLFEARRYRYFNVWRARARLLETDFYAPMIRGNGPSPNSPWTELLANDYRSPRYHISFTRAIGRRLRRTYGWIFAIQAIAYYGKLAIHPSPLTTMSDIWDRASIGPIPGAIVVLAGVAFHSSWALFAFVTHRIEVADRRTRHDLIAMG</sequence>
<feature type="transmembrane region" description="Helical" evidence="2">
    <location>
        <begin position="83"/>
        <end position="102"/>
    </location>
</feature>
<dbReference type="OrthoDB" id="9815569at2"/>
<dbReference type="RefSeq" id="WP_066514423.1">
    <property type="nucleotide sequence ID" value="NZ_LNCU01000117.1"/>
</dbReference>
<feature type="transmembrane region" description="Helical" evidence="2">
    <location>
        <begin position="204"/>
        <end position="226"/>
    </location>
</feature>
<dbReference type="InterPro" id="IPR014470">
    <property type="entry name" value="UCP01500"/>
</dbReference>
<comment type="caution">
    <text evidence="3">The sequence shown here is derived from an EMBL/GenBank/DDBJ whole genome shotgun (WGS) entry which is preliminary data.</text>
</comment>